<dbReference type="EMBL" id="CAKXYP010000034">
    <property type="protein sequence ID" value="CAH9420181.1"/>
    <property type="molecule type" value="Genomic_DNA"/>
</dbReference>
<name>A0ABM9H922_STRGL</name>
<comment type="caution">
    <text evidence="1">The sequence shown here is derived from an EMBL/GenBank/DDBJ whole genome shotgun (WGS) entry which is preliminary data.</text>
</comment>
<organism evidence="1 2">
    <name type="scientific">Streptomyces globisporus</name>
    <dbReference type="NCBI Taxonomy" id="1908"/>
    <lineage>
        <taxon>Bacteria</taxon>
        <taxon>Bacillati</taxon>
        <taxon>Actinomycetota</taxon>
        <taxon>Actinomycetes</taxon>
        <taxon>Kitasatosporales</taxon>
        <taxon>Streptomycetaceae</taxon>
        <taxon>Streptomyces</taxon>
    </lineage>
</organism>
<gene>
    <name evidence="1" type="ORF">SGL43_07239</name>
</gene>
<dbReference type="Proteomes" id="UP001154015">
    <property type="component" value="Unassembled WGS sequence"/>
</dbReference>
<sequence length="41" mass="4692">MRARPGALRRTRRLIPPGFGRVAFGRMEDEGARGRGEERPR</sequence>
<keyword evidence="2" id="KW-1185">Reference proteome</keyword>
<proteinExistence type="predicted"/>
<evidence type="ECO:0000313" key="1">
    <source>
        <dbReference type="EMBL" id="CAH9420181.1"/>
    </source>
</evidence>
<reference evidence="1" key="1">
    <citation type="submission" date="2022-03" db="EMBL/GenBank/DDBJ databases">
        <authorList>
            <person name="Leyn A S."/>
        </authorList>
    </citation>
    <scope>NUCLEOTIDE SEQUENCE</scope>
    <source>
        <strain evidence="1">Streptomyces globisporus 4-3</strain>
    </source>
</reference>
<evidence type="ECO:0000313" key="2">
    <source>
        <dbReference type="Proteomes" id="UP001154015"/>
    </source>
</evidence>
<accession>A0ABM9H922</accession>
<protein>
    <submittedName>
        <fullName evidence="1">Uncharacterized protein</fullName>
    </submittedName>
</protein>